<gene>
    <name evidence="1" type="ORF">HGP28_09350</name>
</gene>
<accession>A0A7X8TQV2</accession>
<reference evidence="1 2" key="1">
    <citation type="submission" date="2020-04" db="EMBL/GenBank/DDBJ databases">
        <title>Vibrio sp. SM6, a novel species isolated from seawater.</title>
        <authorList>
            <person name="Wang X."/>
        </authorList>
    </citation>
    <scope>NUCLEOTIDE SEQUENCE [LARGE SCALE GENOMIC DNA]</scope>
    <source>
        <strain evidence="1 2">SM6</strain>
    </source>
</reference>
<dbReference type="RefSeq" id="WP_168836179.1">
    <property type="nucleotide sequence ID" value="NZ_JABAIK010000007.1"/>
</dbReference>
<dbReference type="Proteomes" id="UP000535589">
    <property type="component" value="Unassembled WGS sequence"/>
</dbReference>
<keyword evidence="2" id="KW-1185">Reference proteome</keyword>
<sequence>MNDLSPLWQEIEDDASYKRFADSLRIISRCNFTFPTSLAIRWISALEMCLGLTPFTISKADKNWAPDYTKDIIVLNCSNELHEDIHFDSISSSESEFIIKLKSSIEEIQSELVNYQFFTKEDSSNKSSTKVNIKIEVHRYEVFSRKITLIAPYENKKFDKSEFLLGWVGSNKLFLTSYNLNNGLYHQPTSNSVGKYITFRNNLRRYLSDDRNARYRKNYDRFYNMDTRLENSLLQALEWVKESLITIENKTITTGGTDYPSDDLSDTCPHFMAAITYYQEKRNKVTAMIIEDSNRTSKLGYKIISSPDQLMLYIKEGIKLLRKDKLSYLLDDEKFRNETAINKRLSDFINLQPNVTAKIEEDDGASCIDLLVNNVQDKFISDLAIEAKIAFKDGKFKKDDVDKAIFTQAASYAEGHNRKACVVLYAFNAELDKIKSEIKNVVNNSGAEMNPASFDSFNHFKITKKDAFKIDLLVVILHSKSNTQKHKDKKKKK</sequence>
<organism evidence="1 2">
    <name type="scientific">Vibrio agarilyticus</name>
    <dbReference type="NCBI Taxonomy" id="2726741"/>
    <lineage>
        <taxon>Bacteria</taxon>
        <taxon>Pseudomonadati</taxon>
        <taxon>Pseudomonadota</taxon>
        <taxon>Gammaproteobacteria</taxon>
        <taxon>Vibrionales</taxon>
        <taxon>Vibrionaceae</taxon>
        <taxon>Vibrio</taxon>
    </lineage>
</organism>
<evidence type="ECO:0000313" key="2">
    <source>
        <dbReference type="Proteomes" id="UP000535589"/>
    </source>
</evidence>
<proteinExistence type="predicted"/>
<protein>
    <submittedName>
        <fullName evidence="1">Uncharacterized protein</fullName>
    </submittedName>
</protein>
<comment type="caution">
    <text evidence="1">The sequence shown here is derived from an EMBL/GenBank/DDBJ whole genome shotgun (WGS) entry which is preliminary data.</text>
</comment>
<dbReference type="AlphaFoldDB" id="A0A7X8TQV2"/>
<evidence type="ECO:0000313" key="1">
    <source>
        <dbReference type="EMBL" id="NLS13094.1"/>
    </source>
</evidence>
<dbReference type="EMBL" id="JABAIK010000007">
    <property type="protein sequence ID" value="NLS13094.1"/>
    <property type="molecule type" value="Genomic_DNA"/>
</dbReference>
<name>A0A7X8TQV2_9VIBR</name>